<keyword evidence="1" id="KW-0812">Transmembrane</keyword>
<dbReference type="Gene3D" id="2.60.40.10">
    <property type="entry name" value="Immunoglobulins"/>
    <property type="match status" value="1"/>
</dbReference>
<feature type="transmembrane region" description="Helical" evidence="1">
    <location>
        <begin position="133"/>
        <end position="157"/>
    </location>
</feature>
<protein>
    <recommendedName>
        <fullName evidence="5">Immunoglobulin subtype domain-containing protein</fullName>
    </recommendedName>
</protein>
<keyword evidence="1" id="KW-0472">Membrane</keyword>
<evidence type="ECO:0000256" key="1">
    <source>
        <dbReference type="SAM" id="Phobius"/>
    </source>
</evidence>
<dbReference type="SUPFAM" id="SSF48726">
    <property type="entry name" value="Immunoglobulin"/>
    <property type="match status" value="1"/>
</dbReference>
<organism evidence="3 4">
    <name type="scientific">Lates japonicus</name>
    <name type="common">Japanese lates</name>
    <dbReference type="NCBI Taxonomy" id="270547"/>
    <lineage>
        <taxon>Eukaryota</taxon>
        <taxon>Metazoa</taxon>
        <taxon>Chordata</taxon>
        <taxon>Craniata</taxon>
        <taxon>Vertebrata</taxon>
        <taxon>Euteleostomi</taxon>
        <taxon>Actinopterygii</taxon>
        <taxon>Neopterygii</taxon>
        <taxon>Teleostei</taxon>
        <taxon>Neoteleostei</taxon>
        <taxon>Acanthomorphata</taxon>
        <taxon>Carangaria</taxon>
        <taxon>Carangaria incertae sedis</taxon>
        <taxon>Centropomidae</taxon>
        <taxon>Lates</taxon>
    </lineage>
</organism>
<dbReference type="AlphaFoldDB" id="A0AAD3N7R8"/>
<evidence type="ECO:0000313" key="3">
    <source>
        <dbReference type="EMBL" id="GLD67298.1"/>
    </source>
</evidence>
<sequence length="167" mass="18659">MEQVVILLLMLAGVTHVAETKCSHTQNTTLCSVPPGEPVFVQVINNASNHQVRCNKQLPSGSMKVFVLMKEKVTIYEPFRNRTEFFINNGTFKMTNLERNDSGQYIIEVFDSNGVFVKEMNIQLNVQEQAFPLLIPVCAGAGALLLLMLVLVSCCVCRHRKKSGSRI</sequence>
<evidence type="ECO:0000256" key="2">
    <source>
        <dbReference type="SAM" id="SignalP"/>
    </source>
</evidence>
<dbReference type="Proteomes" id="UP001279410">
    <property type="component" value="Unassembled WGS sequence"/>
</dbReference>
<dbReference type="EMBL" id="BRZM01000109">
    <property type="protein sequence ID" value="GLD67298.1"/>
    <property type="molecule type" value="Genomic_DNA"/>
</dbReference>
<keyword evidence="2" id="KW-0732">Signal</keyword>
<gene>
    <name evidence="3" type="ORF">AKAME5_001865300</name>
</gene>
<feature type="signal peptide" evidence="2">
    <location>
        <begin position="1"/>
        <end position="20"/>
    </location>
</feature>
<dbReference type="InterPro" id="IPR013783">
    <property type="entry name" value="Ig-like_fold"/>
</dbReference>
<reference evidence="3" key="1">
    <citation type="submission" date="2022-08" db="EMBL/GenBank/DDBJ databases">
        <title>Genome sequencing of akame (Lates japonicus).</title>
        <authorList>
            <person name="Hashiguchi Y."/>
            <person name="Takahashi H."/>
        </authorList>
    </citation>
    <scope>NUCLEOTIDE SEQUENCE</scope>
    <source>
        <strain evidence="3">Kochi</strain>
    </source>
</reference>
<proteinExistence type="predicted"/>
<evidence type="ECO:0000313" key="4">
    <source>
        <dbReference type="Proteomes" id="UP001279410"/>
    </source>
</evidence>
<accession>A0AAD3N7R8</accession>
<dbReference type="InterPro" id="IPR036179">
    <property type="entry name" value="Ig-like_dom_sf"/>
</dbReference>
<name>A0AAD3N7R8_LATJO</name>
<keyword evidence="4" id="KW-1185">Reference proteome</keyword>
<comment type="caution">
    <text evidence="3">The sequence shown here is derived from an EMBL/GenBank/DDBJ whole genome shotgun (WGS) entry which is preliminary data.</text>
</comment>
<keyword evidence="1" id="KW-1133">Transmembrane helix</keyword>
<evidence type="ECO:0008006" key="5">
    <source>
        <dbReference type="Google" id="ProtNLM"/>
    </source>
</evidence>
<feature type="chain" id="PRO_5042095971" description="Immunoglobulin subtype domain-containing protein" evidence="2">
    <location>
        <begin position="21"/>
        <end position="167"/>
    </location>
</feature>